<feature type="domain" description="ABC transmembrane type-1" evidence="8">
    <location>
        <begin position="57"/>
        <end position="237"/>
    </location>
</feature>
<keyword evidence="4 7" id="KW-0812">Transmembrane</keyword>
<keyword evidence="5 7" id="KW-1133">Transmembrane helix</keyword>
<feature type="transmembrane region" description="Helical" evidence="7">
    <location>
        <begin position="95"/>
        <end position="114"/>
    </location>
</feature>
<dbReference type="PANTHER" id="PTHR30151">
    <property type="entry name" value="ALKANE SULFONATE ABC TRANSPORTER-RELATED, MEMBRANE SUBUNIT"/>
    <property type="match status" value="1"/>
</dbReference>
<dbReference type="Pfam" id="PF00528">
    <property type="entry name" value="BPD_transp_1"/>
    <property type="match status" value="1"/>
</dbReference>
<keyword evidence="2 7" id="KW-0813">Transport</keyword>
<accession>A0A7U8GTA3</accession>
<dbReference type="EMBL" id="AAOW01000004">
    <property type="protein sequence ID" value="EAR62113.1"/>
    <property type="molecule type" value="Genomic_DNA"/>
</dbReference>
<keyword evidence="10" id="KW-1185">Reference proteome</keyword>
<dbReference type="GO" id="GO:0055085">
    <property type="term" value="P:transmembrane transport"/>
    <property type="evidence" value="ECO:0007669"/>
    <property type="project" value="InterPro"/>
</dbReference>
<dbReference type="InterPro" id="IPR035906">
    <property type="entry name" value="MetI-like_sf"/>
</dbReference>
<evidence type="ECO:0000256" key="5">
    <source>
        <dbReference type="ARBA" id="ARBA00022989"/>
    </source>
</evidence>
<evidence type="ECO:0000259" key="8">
    <source>
        <dbReference type="PROSITE" id="PS50928"/>
    </source>
</evidence>
<comment type="subcellular location">
    <subcellularLocation>
        <location evidence="1 7">Cell membrane</location>
        <topology evidence="1 7">Multi-pass membrane protein</topology>
    </subcellularLocation>
</comment>
<feature type="transmembrane region" description="Helical" evidence="7">
    <location>
        <begin position="64"/>
        <end position="83"/>
    </location>
</feature>
<dbReference type="AlphaFoldDB" id="A0A7U8GTA3"/>
<feature type="transmembrane region" description="Helical" evidence="7">
    <location>
        <begin position="219"/>
        <end position="238"/>
    </location>
</feature>
<evidence type="ECO:0000313" key="9">
    <source>
        <dbReference type="EMBL" id="EAR62113.1"/>
    </source>
</evidence>
<evidence type="ECO:0000256" key="7">
    <source>
        <dbReference type="RuleBase" id="RU363032"/>
    </source>
</evidence>
<evidence type="ECO:0000256" key="1">
    <source>
        <dbReference type="ARBA" id="ARBA00004651"/>
    </source>
</evidence>
<evidence type="ECO:0000256" key="4">
    <source>
        <dbReference type="ARBA" id="ARBA00022692"/>
    </source>
</evidence>
<evidence type="ECO:0000313" key="10">
    <source>
        <dbReference type="Proteomes" id="UP000002171"/>
    </source>
</evidence>
<protein>
    <submittedName>
        <fullName evidence="9">Putative sulfonate ABC transporter, permease protein</fullName>
    </submittedName>
</protein>
<dbReference type="SUPFAM" id="SSF161098">
    <property type="entry name" value="MetI-like"/>
    <property type="match status" value="1"/>
</dbReference>
<dbReference type="PROSITE" id="PS50928">
    <property type="entry name" value="ABC_TM1"/>
    <property type="match status" value="1"/>
</dbReference>
<keyword evidence="6 7" id="KW-0472">Membrane</keyword>
<sequence length="254" mass="28655">MIQARNRLADQLLAIAALMVVWWVISFIVSNPLLPSPVDVLSSINTELNENRLISNVLATLQRVAISFTFAMLLGGTLGILMGAVPRINRFFDPFLIILLNIPALVIIILLYIWFGLVEVAAVAAVIINKLPNVAVTIREGGRLFDSKLNEMANLYKFSFSQKIAHLWWPQIFPYFMVATRGGLALIWKIVLVVELLGRSDGVGFQLHLAFQMFDVSTILAYSLVFISIVQVIEWCILQPLDHKAQRWQRVQRV</sequence>
<reference evidence="9 10" key="1">
    <citation type="submission" date="2006-02" db="EMBL/GenBank/DDBJ databases">
        <authorList>
            <person name="Pinhassi J."/>
            <person name="Pedros-Alio C."/>
            <person name="Ferriera S."/>
            <person name="Johnson J."/>
            <person name="Kravitz S."/>
            <person name="Halpern A."/>
            <person name="Remington K."/>
            <person name="Beeson K."/>
            <person name="Tran B."/>
            <person name="Rogers Y.-H."/>
            <person name="Friedman R."/>
            <person name="Venter J.C."/>
        </authorList>
    </citation>
    <scope>NUCLEOTIDE SEQUENCE [LARGE SCALE GENOMIC DNA]</scope>
    <source>
        <strain evidence="9 10">MED92</strain>
    </source>
</reference>
<evidence type="ECO:0000256" key="2">
    <source>
        <dbReference type="ARBA" id="ARBA00022448"/>
    </source>
</evidence>
<evidence type="ECO:0000256" key="6">
    <source>
        <dbReference type="ARBA" id="ARBA00023136"/>
    </source>
</evidence>
<gene>
    <name evidence="9" type="ORF">MED92_10419</name>
</gene>
<keyword evidence="3" id="KW-1003">Cell membrane</keyword>
<feature type="transmembrane region" description="Helical" evidence="7">
    <location>
        <begin position="12"/>
        <end position="34"/>
    </location>
</feature>
<dbReference type="GO" id="GO:0005886">
    <property type="term" value="C:plasma membrane"/>
    <property type="evidence" value="ECO:0007669"/>
    <property type="project" value="UniProtKB-SubCell"/>
</dbReference>
<dbReference type="CDD" id="cd06261">
    <property type="entry name" value="TM_PBP2"/>
    <property type="match status" value="1"/>
</dbReference>
<name>A0A7U8GTA3_NEPCE</name>
<proteinExistence type="inferred from homology"/>
<organism evidence="9 10">
    <name type="scientific">Neptuniibacter caesariensis</name>
    <dbReference type="NCBI Taxonomy" id="207954"/>
    <lineage>
        <taxon>Bacteria</taxon>
        <taxon>Pseudomonadati</taxon>
        <taxon>Pseudomonadota</taxon>
        <taxon>Gammaproteobacteria</taxon>
        <taxon>Oceanospirillales</taxon>
        <taxon>Oceanospirillaceae</taxon>
        <taxon>Neptuniibacter</taxon>
    </lineage>
</organism>
<dbReference type="OrthoDB" id="5298727at2"/>
<dbReference type="Gene3D" id="1.10.3720.10">
    <property type="entry name" value="MetI-like"/>
    <property type="match status" value="1"/>
</dbReference>
<dbReference type="PANTHER" id="PTHR30151:SF38">
    <property type="entry name" value="ALIPHATIC SULFONATES TRANSPORT PERMEASE PROTEIN SSUC-RELATED"/>
    <property type="match status" value="1"/>
</dbReference>
<comment type="caution">
    <text evidence="9">The sequence shown here is derived from an EMBL/GenBank/DDBJ whole genome shotgun (WGS) entry which is preliminary data.</text>
</comment>
<dbReference type="InterPro" id="IPR000515">
    <property type="entry name" value="MetI-like"/>
</dbReference>
<comment type="similarity">
    <text evidence="7">Belongs to the binding-protein-dependent transport system permease family.</text>
</comment>
<evidence type="ECO:0000256" key="3">
    <source>
        <dbReference type="ARBA" id="ARBA00022475"/>
    </source>
</evidence>
<dbReference type="Proteomes" id="UP000002171">
    <property type="component" value="Unassembled WGS sequence"/>
</dbReference>